<evidence type="ECO:0000256" key="4">
    <source>
        <dbReference type="ARBA" id="ARBA00022692"/>
    </source>
</evidence>
<feature type="transmembrane region" description="Helical" evidence="7">
    <location>
        <begin position="362"/>
        <end position="388"/>
    </location>
</feature>
<evidence type="ECO:0000313" key="9">
    <source>
        <dbReference type="Proteomes" id="UP000294547"/>
    </source>
</evidence>
<accession>A0A4R6R8H9</accession>
<name>A0A4R6R8H9_9HYPH</name>
<comment type="similarity">
    <text evidence="2">Belongs to the chromate ion transporter (CHR) (TC 2.A.51) family.</text>
</comment>
<dbReference type="Proteomes" id="UP000294547">
    <property type="component" value="Unassembled WGS sequence"/>
</dbReference>
<protein>
    <submittedName>
        <fullName evidence="8">Chromate transporter</fullName>
    </submittedName>
</protein>
<dbReference type="PIRSF" id="PIRSF004810">
    <property type="entry name" value="ChrA"/>
    <property type="match status" value="1"/>
</dbReference>
<feature type="transmembrane region" description="Helical" evidence="7">
    <location>
        <begin position="294"/>
        <end position="315"/>
    </location>
</feature>
<keyword evidence="9" id="KW-1185">Reference proteome</keyword>
<dbReference type="NCBIfam" id="TIGR00937">
    <property type="entry name" value="2A51"/>
    <property type="match status" value="1"/>
</dbReference>
<feature type="transmembrane region" description="Helical" evidence="7">
    <location>
        <begin position="178"/>
        <end position="200"/>
    </location>
</feature>
<dbReference type="GO" id="GO:0015109">
    <property type="term" value="F:chromate transmembrane transporter activity"/>
    <property type="evidence" value="ECO:0007669"/>
    <property type="project" value="InterPro"/>
</dbReference>
<organism evidence="8 9">
    <name type="scientific">Oharaeibacter diazotrophicus</name>
    <dbReference type="NCBI Taxonomy" id="1920512"/>
    <lineage>
        <taxon>Bacteria</taxon>
        <taxon>Pseudomonadati</taxon>
        <taxon>Pseudomonadota</taxon>
        <taxon>Alphaproteobacteria</taxon>
        <taxon>Hyphomicrobiales</taxon>
        <taxon>Pleomorphomonadaceae</taxon>
        <taxon>Oharaeibacter</taxon>
    </lineage>
</organism>
<keyword evidence="4 7" id="KW-0812">Transmembrane</keyword>
<evidence type="ECO:0000256" key="1">
    <source>
        <dbReference type="ARBA" id="ARBA00004651"/>
    </source>
</evidence>
<dbReference type="EMBL" id="SNXY01000010">
    <property type="protein sequence ID" value="TDP82331.1"/>
    <property type="molecule type" value="Genomic_DNA"/>
</dbReference>
<reference evidence="8 9" key="1">
    <citation type="submission" date="2019-03" db="EMBL/GenBank/DDBJ databases">
        <title>Genomic Encyclopedia of Type Strains, Phase IV (KMG-IV): sequencing the most valuable type-strain genomes for metagenomic binning, comparative biology and taxonomic classification.</title>
        <authorList>
            <person name="Goeker M."/>
        </authorList>
    </citation>
    <scope>NUCLEOTIDE SEQUENCE [LARGE SCALE GENOMIC DNA]</scope>
    <source>
        <strain evidence="8 9">DSM 102969</strain>
    </source>
</reference>
<dbReference type="PANTHER" id="PTHR33567:SF3">
    <property type="entry name" value="CHROMATE ION TRANSPORTER (EUROFUNG)"/>
    <property type="match status" value="1"/>
</dbReference>
<dbReference type="InterPro" id="IPR014047">
    <property type="entry name" value="Chr_Tranpt_l_chain"/>
</dbReference>
<feature type="transmembrane region" description="Helical" evidence="7">
    <location>
        <begin position="151"/>
        <end position="172"/>
    </location>
</feature>
<evidence type="ECO:0000256" key="6">
    <source>
        <dbReference type="ARBA" id="ARBA00023136"/>
    </source>
</evidence>
<evidence type="ECO:0000256" key="5">
    <source>
        <dbReference type="ARBA" id="ARBA00022989"/>
    </source>
</evidence>
<evidence type="ECO:0000256" key="3">
    <source>
        <dbReference type="ARBA" id="ARBA00022475"/>
    </source>
</evidence>
<dbReference type="GO" id="GO:0005886">
    <property type="term" value="C:plasma membrane"/>
    <property type="evidence" value="ECO:0007669"/>
    <property type="project" value="UniProtKB-SubCell"/>
</dbReference>
<proteinExistence type="inferred from homology"/>
<dbReference type="PANTHER" id="PTHR33567">
    <property type="entry name" value="CHROMATE ION TRANSPORTER (EUROFUNG)"/>
    <property type="match status" value="1"/>
</dbReference>
<evidence type="ECO:0000313" key="8">
    <source>
        <dbReference type="EMBL" id="TDP82331.1"/>
    </source>
</evidence>
<feature type="transmembrane region" description="Helical" evidence="7">
    <location>
        <begin position="416"/>
        <end position="449"/>
    </location>
</feature>
<feature type="transmembrane region" description="Helical" evidence="7">
    <location>
        <begin position="118"/>
        <end position="139"/>
    </location>
</feature>
<sequence length="455" mass="46773">METARAGDVPEHPTLAEATAVWARIGLMSFGGPAGQIALMHRELVERRRWISDARFLHALNFCMLLPGPEAQQLATYVGWLLHGTRGGLVAGTLFVLPGFLVLLALSTAYVAFHGTTWLPGLFFGLKAAVLAVVVEALLRIARRALKTRAATAIAVVSFLAIAAFAVPFPVIVLGAGLVGLVGARIAPAAFPAGGHGGAGASDDGVVDRKAEAARPTAGRVVGTVLLGAAAWAAPAVLAALILGPDTVLVPIAAFFSKMAVVTFGGAYAVLAYVAQQAVEAYGWLKPGEMIDGLALAETTPGPLVLVLTFVGYLAGFRDPGPLAPYAAAFLGAAMTTWVTFVPCFLWIFLGAPHVERLRRGGVAAAALAAVTAAVVGVIANLTLWFALHVLFRSVETLRAGPLVVAVPDPASVDPAAVALSVVAFVALFGFRVGLVPTLVLCGAAGLVLRLALPA</sequence>
<feature type="transmembrane region" description="Helical" evidence="7">
    <location>
        <begin position="89"/>
        <end position="112"/>
    </location>
</feature>
<dbReference type="InterPro" id="IPR003370">
    <property type="entry name" value="Chromate_transpt"/>
</dbReference>
<comment type="subcellular location">
    <subcellularLocation>
        <location evidence="1">Cell membrane</location>
        <topology evidence="1">Multi-pass membrane protein</topology>
    </subcellularLocation>
</comment>
<keyword evidence="3" id="KW-1003">Cell membrane</keyword>
<keyword evidence="6 7" id="KW-0472">Membrane</keyword>
<feature type="transmembrane region" description="Helical" evidence="7">
    <location>
        <begin position="249"/>
        <end position="274"/>
    </location>
</feature>
<gene>
    <name evidence="8" type="ORF">EDD54_3598</name>
</gene>
<evidence type="ECO:0000256" key="7">
    <source>
        <dbReference type="SAM" id="Phobius"/>
    </source>
</evidence>
<feature type="transmembrane region" description="Helical" evidence="7">
    <location>
        <begin position="20"/>
        <end position="39"/>
    </location>
</feature>
<feature type="transmembrane region" description="Helical" evidence="7">
    <location>
        <begin position="221"/>
        <end position="243"/>
    </location>
</feature>
<dbReference type="OrthoDB" id="8969999at2"/>
<dbReference type="RefSeq" id="WP_126539535.1">
    <property type="nucleotide sequence ID" value="NZ_BSPM01000007.1"/>
</dbReference>
<keyword evidence="5 7" id="KW-1133">Transmembrane helix</keyword>
<evidence type="ECO:0000256" key="2">
    <source>
        <dbReference type="ARBA" id="ARBA00005262"/>
    </source>
</evidence>
<feature type="transmembrane region" description="Helical" evidence="7">
    <location>
        <begin position="327"/>
        <end position="350"/>
    </location>
</feature>
<dbReference type="AlphaFoldDB" id="A0A4R6R8H9"/>
<dbReference type="Pfam" id="PF02417">
    <property type="entry name" value="Chromate_transp"/>
    <property type="match status" value="2"/>
</dbReference>
<comment type="caution">
    <text evidence="8">The sequence shown here is derived from an EMBL/GenBank/DDBJ whole genome shotgun (WGS) entry which is preliminary data.</text>
</comment>